<dbReference type="InterPro" id="IPR033121">
    <property type="entry name" value="PEPTIDASE_A1"/>
</dbReference>
<dbReference type="Proteomes" id="UP000887574">
    <property type="component" value="Unplaced"/>
</dbReference>
<reference evidence="5" key="1">
    <citation type="submission" date="2022-11" db="UniProtKB">
        <authorList>
            <consortium name="WormBaseParasite"/>
        </authorList>
    </citation>
    <scope>IDENTIFICATION</scope>
</reference>
<dbReference type="GO" id="GO:0006508">
    <property type="term" value="P:proteolysis"/>
    <property type="evidence" value="ECO:0007669"/>
    <property type="project" value="InterPro"/>
</dbReference>
<name>A0A915D243_9BILA</name>
<dbReference type="WBParaSite" id="jg14749">
    <property type="protein sequence ID" value="jg14749"/>
    <property type="gene ID" value="jg14749"/>
</dbReference>
<evidence type="ECO:0000259" key="3">
    <source>
        <dbReference type="Pfam" id="PF00026"/>
    </source>
</evidence>
<protein>
    <submittedName>
        <fullName evidence="5">Peptidase A1 domain-containing protein</fullName>
    </submittedName>
</protein>
<evidence type="ECO:0000313" key="4">
    <source>
        <dbReference type="Proteomes" id="UP000887574"/>
    </source>
</evidence>
<dbReference type="GO" id="GO:0004190">
    <property type="term" value="F:aspartic-type endopeptidase activity"/>
    <property type="evidence" value="ECO:0007669"/>
    <property type="project" value="InterPro"/>
</dbReference>
<accession>A0A915D243</accession>
<dbReference type="InterPro" id="IPR001461">
    <property type="entry name" value="Aspartic_peptidase_A1"/>
</dbReference>
<proteinExistence type="inferred from homology"/>
<dbReference type="PANTHER" id="PTHR47966:SF51">
    <property type="entry name" value="BETA-SITE APP-CLEAVING ENZYME, ISOFORM A-RELATED"/>
    <property type="match status" value="1"/>
</dbReference>
<sequence>MSQIIYMLFLSYIAVVPLRIDAAVFNIDAEIRSKILAKNPIAGFHLNHSTISAKSYRDSVLISVIHVGTPPQNFQVVFDFDYTDSWLLDKVLRIPDIIGYGNRKWFNSKSNNTAAYSPASVTFGDLDNNHCMSEHWFFIDQLHSYQWTAKLSKIGFSNSHLEDSFVDVNQNFLFNPEYINLGIPKNHYAEIMKHIGAEHGLKHRTAISCNKLHNGTDLVLWFGANNITLSSRDYIQVDELGCFVIFQESYDIDVWQFNTQILQHTCIALDFGKKKIGFSLVKKKF</sequence>
<dbReference type="Pfam" id="PF00026">
    <property type="entry name" value="Asp"/>
    <property type="match status" value="1"/>
</dbReference>
<dbReference type="Gene3D" id="2.40.70.10">
    <property type="entry name" value="Acid Proteases"/>
    <property type="match status" value="1"/>
</dbReference>
<evidence type="ECO:0000256" key="2">
    <source>
        <dbReference type="SAM" id="SignalP"/>
    </source>
</evidence>
<comment type="similarity">
    <text evidence="1">Belongs to the peptidase A1 family.</text>
</comment>
<keyword evidence="2" id="KW-0732">Signal</keyword>
<dbReference type="SUPFAM" id="SSF50630">
    <property type="entry name" value="Acid proteases"/>
    <property type="match status" value="1"/>
</dbReference>
<dbReference type="PANTHER" id="PTHR47966">
    <property type="entry name" value="BETA-SITE APP-CLEAVING ENZYME, ISOFORM A-RELATED"/>
    <property type="match status" value="1"/>
</dbReference>
<feature type="domain" description="Peptidase A1" evidence="3">
    <location>
        <begin position="114"/>
        <end position="279"/>
    </location>
</feature>
<feature type="signal peptide" evidence="2">
    <location>
        <begin position="1"/>
        <end position="22"/>
    </location>
</feature>
<keyword evidence="4" id="KW-1185">Reference proteome</keyword>
<organism evidence="4 5">
    <name type="scientific">Ditylenchus dipsaci</name>
    <dbReference type="NCBI Taxonomy" id="166011"/>
    <lineage>
        <taxon>Eukaryota</taxon>
        <taxon>Metazoa</taxon>
        <taxon>Ecdysozoa</taxon>
        <taxon>Nematoda</taxon>
        <taxon>Chromadorea</taxon>
        <taxon>Rhabditida</taxon>
        <taxon>Tylenchina</taxon>
        <taxon>Tylenchomorpha</taxon>
        <taxon>Sphaerularioidea</taxon>
        <taxon>Anguinidae</taxon>
        <taxon>Anguininae</taxon>
        <taxon>Ditylenchus</taxon>
    </lineage>
</organism>
<dbReference type="AlphaFoldDB" id="A0A915D243"/>
<evidence type="ECO:0000256" key="1">
    <source>
        <dbReference type="ARBA" id="ARBA00007447"/>
    </source>
</evidence>
<feature type="chain" id="PRO_5037225991" evidence="2">
    <location>
        <begin position="23"/>
        <end position="285"/>
    </location>
</feature>
<evidence type="ECO:0000313" key="5">
    <source>
        <dbReference type="WBParaSite" id="jg14749"/>
    </source>
</evidence>
<dbReference type="InterPro" id="IPR021109">
    <property type="entry name" value="Peptidase_aspartic_dom_sf"/>
</dbReference>